<evidence type="ECO:0000313" key="2">
    <source>
        <dbReference type="Proteomes" id="UP000541444"/>
    </source>
</evidence>
<organism evidence="1 2">
    <name type="scientific">Kingdonia uniflora</name>
    <dbReference type="NCBI Taxonomy" id="39325"/>
    <lineage>
        <taxon>Eukaryota</taxon>
        <taxon>Viridiplantae</taxon>
        <taxon>Streptophyta</taxon>
        <taxon>Embryophyta</taxon>
        <taxon>Tracheophyta</taxon>
        <taxon>Spermatophyta</taxon>
        <taxon>Magnoliopsida</taxon>
        <taxon>Ranunculales</taxon>
        <taxon>Circaeasteraceae</taxon>
        <taxon>Kingdonia</taxon>
    </lineage>
</organism>
<name>A0A7J7MJ75_9MAGN</name>
<dbReference type="EMBL" id="JACGCM010001448">
    <property type="protein sequence ID" value="KAF6154975.1"/>
    <property type="molecule type" value="Genomic_DNA"/>
</dbReference>
<accession>A0A7J7MJ75</accession>
<evidence type="ECO:0000313" key="1">
    <source>
        <dbReference type="EMBL" id="KAF6154975.1"/>
    </source>
</evidence>
<dbReference type="Proteomes" id="UP000541444">
    <property type="component" value="Unassembled WGS sequence"/>
</dbReference>
<proteinExistence type="predicted"/>
<reference evidence="1 2" key="1">
    <citation type="journal article" date="2020" name="IScience">
        <title>Genome Sequencing of the Endangered Kingdonia uniflora (Circaeasteraceae, Ranunculales) Reveals Potential Mechanisms of Evolutionary Specialization.</title>
        <authorList>
            <person name="Sun Y."/>
            <person name="Deng T."/>
            <person name="Zhang A."/>
            <person name="Moore M.J."/>
            <person name="Landis J.B."/>
            <person name="Lin N."/>
            <person name="Zhang H."/>
            <person name="Zhang X."/>
            <person name="Huang J."/>
            <person name="Zhang X."/>
            <person name="Sun H."/>
            <person name="Wang H."/>
        </authorList>
    </citation>
    <scope>NUCLEOTIDE SEQUENCE [LARGE SCALE GENOMIC DNA]</scope>
    <source>
        <strain evidence="1">TB1705</strain>
        <tissue evidence="1">Leaf</tissue>
    </source>
</reference>
<sequence length="85" mass="9301">MCLTIEDPPLCLSNSDFQQWIISNHDFSQPLMGWWWIRENSCAVFGTVSVGGTDGAMDSGGEGYEAFIAGGNLMLCSLTLNFICE</sequence>
<dbReference type="AlphaFoldDB" id="A0A7J7MJ75"/>
<protein>
    <submittedName>
        <fullName evidence="1">Uncharacterized protein</fullName>
    </submittedName>
</protein>
<comment type="caution">
    <text evidence="1">The sequence shown here is derived from an EMBL/GenBank/DDBJ whole genome shotgun (WGS) entry which is preliminary data.</text>
</comment>
<gene>
    <name evidence="1" type="ORF">GIB67_018412</name>
</gene>
<keyword evidence="2" id="KW-1185">Reference proteome</keyword>